<reference evidence="5" key="1">
    <citation type="submission" date="2021-03" db="EMBL/GenBank/DDBJ databases">
        <authorList>
            <person name="Wang G."/>
        </authorList>
    </citation>
    <scope>NUCLEOTIDE SEQUENCE</scope>
    <source>
        <strain evidence="5">KCTC 12899</strain>
    </source>
</reference>
<dbReference type="PANTHER" id="PTHR45586">
    <property type="entry name" value="TPR REPEAT-CONTAINING PROTEIN PA4667"/>
    <property type="match status" value="1"/>
</dbReference>
<dbReference type="PANTHER" id="PTHR45586:SF1">
    <property type="entry name" value="LIPOPOLYSACCHARIDE ASSEMBLY PROTEIN B"/>
    <property type="match status" value="1"/>
</dbReference>
<feature type="repeat" description="TPR" evidence="3">
    <location>
        <begin position="913"/>
        <end position="945"/>
    </location>
</feature>
<feature type="region of interest" description="Disordered" evidence="4">
    <location>
        <begin position="654"/>
        <end position="684"/>
    </location>
</feature>
<evidence type="ECO:0000256" key="2">
    <source>
        <dbReference type="ARBA" id="ARBA00022803"/>
    </source>
</evidence>
<dbReference type="PROSITE" id="PS50005">
    <property type="entry name" value="TPR"/>
    <property type="match status" value="2"/>
</dbReference>
<dbReference type="RefSeq" id="WP_207857269.1">
    <property type="nucleotide sequence ID" value="NZ_JAFREP010000004.1"/>
</dbReference>
<feature type="compositionally biased region" description="Low complexity" evidence="4">
    <location>
        <begin position="770"/>
        <end position="779"/>
    </location>
</feature>
<evidence type="ECO:0000256" key="3">
    <source>
        <dbReference type="PROSITE-ProRule" id="PRU00339"/>
    </source>
</evidence>
<gene>
    <name evidence="5" type="ORF">J3U88_05020</name>
</gene>
<dbReference type="InterPro" id="IPR011990">
    <property type="entry name" value="TPR-like_helical_dom_sf"/>
</dbReference>
<keyword evidence="1" id="KW-0677">Repeat</keyword>
<dbReference type="Pfam" id="PF13181">
    <property type="entry name" value="TPR_8"/>
    <property type="match status" value="3"/>
</dbReference>
<dbReference type="InterPro" id="IPR051012">
    <property type="entry name" value="CellSynth/LPSAsmb/PSIAsmb"/>
</dbReference>
<feature type="region of interest" description="Disordered" evidence="4">
    <location>
        <begin position="711"/>
        <end position="736"/>
    </location>
</feature>
<dbReference type="SMART" id="SM00028">
    <property type="entry name" value="TPR"/>
    <property type="match status" value="9"/>
</dbReference>
<evidence type="ECO:0000313" key="6">
    <source>
        <dbReference type="Proteomes" id="UP000664417"/>
    </source>
</evidence>
<dbReference type="EMBL" id="JAFREP010000004">
    <property type="protein sequence ID" value="MBO1317813.1"/>
    <property type="molecule type" value="Genomic_DNA"/>
</dbReference>
<organism evidence="5 6">
    <name type="scientific">Acanthopleuribacter pedis</name>
    <dbReference type="NCBI Taxonomy" id="442870"/>
    <lineage>
        <taxon>Bacteria</taxon>
        <taxon>Pseudomonadati</taxon>
        <taxon>Acidobacteriota</taxon>
        <taxon>Holophagae</taxon>
        <taxon>Acanthopleuribacterales</taxon>
        <taxon>Acanthopleuribacteraceae</taxon>
        <taxon>Acanthopleuribacter</taxon>
    </lineage>
</organism>
<dbReference type="InterPro" id="IPR019734">
    <property type="entry name" value="TPR_rpt"/>
</dbReference>
<sequence length="1028" mass="113754">MAFNKAKALASADKYIAKQNYNKALNELLKVAKVAPGDTNLLNKIGDLYSKTGNTQSATSYFLKVADSYRTNGFNLKAIAVYKKILRVDKGNMDARDQLVDLYMQQGHQSEAKGELRRMAEHYYSENLFSRALTCYQKMLEIDGSNLDARLKISEILVREGRRDEAAEHFCAMGNELLGKNLVHEAQKMISQGLKMAPDSVRLQILLARVYLAEGKTDEALHQLTETCRKNDQNLEAIKILGQTYLDRGQLREAKACFMRALHISAEETGSLEEVGRGFIEAGELDEAYSTLVPISENFTKQGKVDDAVRLFRNILYADENHLPSLEMLVQIYRENDQAADAILTLEKMIQGLMGKGADAQAAAKIQDLLALDPNNLEWRARLDQLQSGGEPDAIEADPVNDFVDLTGGEDSFQLADDENGISMTAQPEAGDLSADPSMSSMEPSDLATKIQNHLTEADVFMKYGIMDQALTHLNEVKEIEPFHIEANLKLRQIYQERQDTDSLIQCTVGLINGHIEAEKYHDALDFVKELEGYRPDIARIHRGRIESLLYQSDKEEQEERETTMSQYSLDFTGNSASASRESQALTFSETDADVVDFRELGGAEKEEPAAAGEDGIWSLDMPKDTPSSGAHQAEDLADMYASQVENPGEVTFDNISSLDFAPGEGSLSSSSDNPSEESSVIHFQDDVTGINDLTDITAEDLADEDLEELDDEDFAPNPPAAVDPYAEPATPSAVDGTLDESELLDEDALEDADFEPVDEPAVPPPAEPTPTMGAAATGGNERSLASELEEIDFFISVEAFEDAQNLLQEAHGRFGDHPLILERMQEVQAHTNTDGTHGMAIAETGTGDATPTHDLLDQDTGFFDLAAELSEELFDDGGEINDKTGQEEIQSVDELFEEFKRGVDEQISDDDYETHYDLGIAYKEMGLLEEAINEFRRAQAEPTRFLECSTLIGSCMIELGRTEDAIVHYEEALAKCTAQNEIIALKYEWALALQGLGELEKALALFMEIRAVEANYRDLESRIEALV</sequence>
<keyword evidence="6" id="KW-1185">Reference proteome</keyword>
<feature type="region of interest" description="Disordered" evidence="4">
    <location>
        <begin position="756"/>
        <end position="779"/>
    </location>
</feature>
<dbReference type="Pfam" id="PF13432">
    <property type="entry name" value="TPR_16"/>
    <property type="match status" value="1"/>
</dbReference>
<keyword evidence="2 3" id="KW-0802">TPR repeat</keyword>
<proteinExistence type="predicted"/>
<protein>
    <submittedName>
        <fullName evidence="5">Tetratricopeptide repeat protein</fullName>
    </submittedName>
</protein>
<accession>A0A8J7QFW8</accession>
<feature type="compositionally biased region" description="Low complexity" evidence="4">
    <location>
        <begin position="665"/>
        <end position="679"/>
    </location>
</feature>
<dbReference type="Proteomes" id="UP000664417">
    <property type="component" value="Unassembled WGS sequence"/>
</dbReference>
<dbReference type="Gene3D" id="1.25.40.10">
    <property type="entry name" value="Tetratricopeptide repeat domain"/>
    <property type="match status" value="5"/>
</dbReference>
<comment type="caution">
    <text evidence="5">The sequence shown here is derived from an EMBL/GenBank/DDBJ whole genome shotgun (WGS) entry which is preliminary data.</text>
</comment>
<evidence type="ECO:0000313" key="5">
    <source>
        <dbReference type="EMBL" id="MBO1317813.1"/>
    </source>
</evidence>
<name>A0A8J7QFW8_9BACT</name>
<feature type="repeat" description="TPR" evidence="3">
    <location>
        <begin position="235"/>
        <end position="268"/>
    </location>
</feature>
<dbReference type="SUPFAM" id="SSF48452">
    <property type="entry name" value="TPR-like"/>
    <property type="match status" value="3"/>
</dbReference>
<evidence type="ECO:0000256" key="1">
    <source>
        <dbReference type="ARBA" id="ARBA00022737"/>
    </source>
</evidence>
<evidence type="ECO:0000256" key="4">
    <source>
        <dbReference type="SAM" id="MobiDB-lite"/>
    </source>
</evidence>
<dbReference type="AlphaFoldDB" id="A0A8J7QFW8"/>